<feature type="compositionally biased region" description="Polar residues" evidence="1">
    <location>
        <begin position="497"/>
        <end position="509"/>
    </location>
</feature>
<keyword evidence="3" id="KW-1185">Reference proteome</keyword>
<feature type="region of interest" description="Disordered" evidence="1">
    <location>
        <begin position="479"/>
        <end position="550"/>
    </location>
</feature>
<reference evidence="3" key="1">
    <citation type="journal article" date="2019" name="Int. J. Syst. Evol. Microbiol.">
        <title>The Global Catalogue of Microorganisms (GCM) 10K type strain sequencing project: providing services to taxonomists for standard genome sequencing and annotation.</title>
        <authorList>
            <consortium name="The Broad Institute Genomics Platform"/>
            <consortium name="The Broad Institute Genome Sequencing Center for Infectious Disease"/>
            <person name="Wu L."/>
            <person name="Ma J."/>
        </authorList>
    </citation>
    <scope>NUCLEOTIDE SEQUENCE [LARGE SCALE GENOMIC DNA]</scope>
    <source>
        <strain evidence="3">CGMCC 4.7289</strain>
    </source>
</reference>
<evidence type="ECO:0000313" key="3">
    <source>
        <dbReference type="Proteomes" id="UP001595816"/>
    </source>
</evidence>
<feature type="region of interest" description="Disordered" evidence="1">
    <location>
        <begin position="801"/>
        <end position="839"/>
    </location>
</feature>
<protein>
    <submittedName>
        <fullName evidence="2">Transposase</fullName>
    </submittedName>
</protein>
<dbReference type="Proteomes" id="UP001595816">
    <property type="component" value="Unassembled WGS sequence"/>
</dbReference>
<name>A0ABV8LIL9_9ACTN</name>
<accession>A0ABV8LIL9</accession>
<feature type="compositionally biased region" description="Low complexity" evidence="1">
    <location>
        <begin position="479"/>
        <end position="496"/>
    </location>
</feature>
<gene>
    <name evidence="2" type="ORF">ACFOZ4_06985</name>
</gene>
<dbReference type="RefSeq" id="WP_253763967.1">
    <property type="nucleotide sequence ID" value="NZ_JAMZDZ010000001.1"/>
</dbReference>
<feature type="region of interest" description="Disordered" evidence="1">
    <location>
        <begin position="602"/>
        <end position="621"/>
    </location>
</feature>
<sequence length="839" mass="86301">MALVRVYCGLASADTGVAGDEGWLTAAVVDDSGRLLEVCEIGDDANGYATLSSLLAERSSAPSGVAVAADSDDHLVTMLLTTAGRPLSVVDDDAADDYAERFADDESQEEIESEPAERRAVGLARALQAGALSAQAGPAPRDLAGLKPVLSAHSALTHGRHGAAGALREVLRELYPAALRAYPDPAEPVALTILDLLPEPGLLAAPATGRNRDTALAVDSVAAQVAASGVTDHASALEAVTALRVAIAETPRRGGVTKHLTSAIAETVRQAVAAVRACDAACAALIDSVAARVATPAPAKGRRAATPITPLRAVREAPEPPVTRVPAARRNRAPLAPVSASPVSASPVSASPVSAEPVSAAPAAVTPVSATPVSATPVSATPVSPAAPLPPGFEPTPAVGVPMVQPTAAQPVIQPAAPQPMAQPAHQPQPVAAQPVAAQPVAAQPVAAQPVAAQPVAAQPVAAQPVAAQPVAAQPVAAPQPVAQPAHQPQPVAVAQTTVPQPVSAQPMPTRQPLAMPMAQPAANPVPAQRVPAEPEPLPSRITPAETGAPFVPKLSQAAINNARAERLTTPPAEPLLAALDEQGAGAAAAEIVFPLSRPAAPANGGEVPGARSSWPLLGDRDEPEAYVPEPEVRDFGTGGYDKVTPPWLADDLKLPEPPALRLVDAAALDEPLPARARRSGPDPLDANVSLPDDADGDLLIFSTVRSAWFTGQAEEAVEDEPTWNSEMDLGWRAAQHASDPDIAEQTRAGLPKRVPQANLVPGSPIAAPERPLRIVRDPQRLAQHTSGYFRGWRRGQEVNGYAVGGRPGRESAGGWDFSRDNDRDDRDDYGYRTAGYGR</sequence>
<feature type="region of interest" description="Disordered" evidence="1">
    <location>
        <begin position="315"/>
        <end position="353"/>
    </location>
</feature>
<dbReference type="EMBL" id="JBHSAY010000005">
    <property type="protein sequence ID" value="MFC4130343.1"/>
    <property type="molecule type" value="Genomic_DNA"/>
</dbReference>
<comment type="caution">
    <text evidence="2">The sequence shown here is derived from an EMBL/GenBank/DDBJ whole genome shotgun (WGS) entry which is preliminary data.</text>
</comment>
<proteinExistence type="predicted"/>
<evidence type="ECO:0000256" key="1">
    <source>
        <dbReference type="SAM" id="MobiDB-lite"/>
    </source>
</evidence>
<feature type="compositionally biased region" description="Low complexity" evidence="1">
    <location>
        <begin position="333"/>
        <end position="353"/>
    </location>
</feature>
<evidence type="ECO:0000313" key="2">
    <source>
        <dbReference type="EMBL" id="MFC4130343.1"/>
    </source>
</evidence>
<organism evidence="2 3">
    <name type="scientific">Hamadaea flava</name>
    <dbReference type="NCBI Taxonomy" id="1742688"/>
    <lineage>
        <taxon>Bacteria</taxon>
        <taxon>Bacillati</taxon>
        <taxon>Actinomycetota</taxon>
        <taxon>Actinomycetes</taxon>
        <taxon>Micromonosporales</taxon>
        <taxon>Micromonosporaceae</taxon>
        <taxon>Hamadaea</taxon>
    </lineage>
</organism>
<feature type="compositionally biased region" description="Basic and acidic residues" evidence="1">
    <location>
        <begin position="818"/>
        <end position="831"/>
    </location>
</feature>
<feature type="compositionally biased region" description="Low complexity" evidence="1">
    <location>
        <begin position="511"/>
        <end position="532"/>
    </location>
</feature>